<evidence type="ECO:0000256" key="15">
    <source>
        <dbReference type="ARBA" id="ARBA00052033"/>
    </source>
</evidence>
<comment type="catalytic activity">
    <reaction evidence="18">
        <text>cyclohexanecarbaldehyde + hydrogen cyanide = (2S)-2-cyclohexyl-2-hydroxyacetonitrile</text>
        <dbReference type="Rhea" id="RHEA:77423"/>
        <dbReference type="ChEBI" id="CHEBI:18407"/>
        <dbReference type="ChEBI" id="CHEBI:197359"/>
        <dbReference type="ChEBI" id="CHEBI:197360"/>
    </reaction>
</comment>
<evidence type="ECO:0000256" key="7">
    <source>
        <dbReference type="ARBA" id="ARBA00050104"/>
    </source>
</evidence>
<evidence type="ECO:0000256" key="19">
    <source>
        <dbReference type="ARBA" id="ARBA00052826"/>
    </source>
</evidence>
<accession>A0AAV0RD45</accession>
<dbReference type="InterPro" id="IPR000719">
    <property type="entry name" value="Prot_kinase_dom"/>
</dbReference>
<dbReference type="GO" id="GO:0080030">
    <property type="term" value="F:methyl indole-3-acetate esterase activity"/>
    <property type="evidence" value="ECO:0007669"/>
    <property type="project" value="TreeGrafter"/>
</dbReference>
<comment type="catalytic activity">
    <reaction evidence="15">
        <text>2-methylpropanal + hydrogen cyanide = (2S)-2-hydroxy-3-methylbutanenitrile</text>
        <dbReference type="Rhea" id="RHEA:77403"/>
        <dbReference type="ChEBI" id="CHEBI:18407"/>
        <dbReference type="ChEBI" id="CHEBI:48943"/>
        <dbReference type="ChEBI" id="CHEBI:197354"/>
    </reaction>
</comment>
<dbReference type="FunFam" id="3.30.200.20:FF:000039">
    <property type="entry name" value="receptor-like protein kinase FERONIA"/>
    <property type="match status" value="1"/>
</dbReference>
<dbReference type="Gene3D" id="3.30.200.20">
    <property type="entry name" value="Phosphorylase Kinase, domain 1"/>
    <property type="match status" value="1"/>
</dbReference>
<dbReference type="GO" id="GO:0080031">
    <property type="term" value="F:methyl salicylate esterase activity"/>
    <property type="evidence" value="ECO:0007669"/>
    <property type="project" value="TreeGrafter"/>
</dbReference>
<evidence type="ECO:0000256" key="18">
    <source>
        <dbReference type="ARBA" id="ARBA00052609"/>
    </source>
</evidence>
<dbReference type="InterPro" id="IPR011009">
    <property type="entry name" value="Kinase-like_dom_sf"/>
</dbReference>
<keyword evidence="4" id="KW-0418">Kinase</keyword>
<keyword evidence="6" id="KW-0456">Lyase</keyword>
<evidence type="ECO:0000313" key="28">
    <source>
        <dbReference type="EMBL" id="CAI0554238.1"/>
    </source>
</evidence>
<evidence type="ECO:0000256" key="25">
    <source>
        <dbReference type="ARBA" id="ARBA00079794"/>
    </source>
</evidence>
<dbReference type="GO" id="GO:0009696">
    <property type="term" value="P:salicylic acid metabolic process"/>
    <property type="evidence" value="ECO:0007669"/>
    <property type="project" value="TreeGrafter"/>
</dbReference>
<reference evidence="28" key="1">
    <citation type="submission" date="2022-08" db="EMBL/GenBank/DDBJ databases">
        <authorList>
            <person name="Gutierrez-Valencia J."/>
        </authorList>
    </citation>
    <scope>NUCLEOTIDE SEQUENCE</scope>
</reference>
<sequence>MKFWLSVAEGKIWLGGFYGRSIDLFTPLYQELGRRNTSTQISLFSLDSFHRVSASAQPPSPSQLYAFFGTIKKPHFPVSVSHTLFRMLPSLFLLLCFFGSTLVVSNHTHRPPSQEEMKSHFVLVHGTGHGAWCWYKLVTLLESAGRRATALDLGGSGIDPRRLDEVSSISDYVSPLVGFLAGLPEEEKVILVGHSYGGIAISLAMEKFPGKVLVGVFVTALMPNSTSPPANVVLEFFNRTPAEALMDSQVRFADGPDSPPTSAIFGPRHMATSLYQESPPQDLELAKLLARENGLFLKDLSQESLLTENRFGSVKRVFIVAEEDQLMKKDLQEWFIQKSPPKDVKFIAGADHMTKPFFLLPLPELNLKLKMPLTEILAVTDNFNPKLLIGSGGFGKVYEGKLANGVTVAVKRSESGHGQGRPEFQTEVLVLSKIRHRHLVSLIGYCDDGAEMILVYEFMKNGTLRDHLYRSDDDDSSSSPPSSVASTTTMLNWKQRLDICIGSAKGLHYLHTGSDGGIIHRDVKSTNILLDENFVAKVANFGLSQAGEGKKKKAAHFVLVHGACHGAWCWFKLKRLLESSGHRVTAVDLAASGIDGEAIHRVPTFRHYTQPLLDALQPAAGGDDDERVVLVGHSSGGLSCALAMETFPGKIADLELAKAVVRPSSLYLHDLSKAEKFTEEGYGSVRRVFVICNEDRAIKEEYQRWMIENFVVERVMEIKESDHMAMLCEPRKLFDCLSEIADNYS</sequence>
<evidence type="ECO:0000256" key="26">
    <source>
        <dbReference type="PROSITE-ProRule" id="PRU10141"/>
    </source>
</evidence>
<dbReference type="Gene3D" id="3.40.50.1820">
    <property type="entry name" value="alpha/beta hydrolase"/>
    <property type="match status" value="3"/>
</dbReference>
<dbReference type="Gene3D" id="1.10.510.10">
    <property type="entry name" value="Transferase(Phosphotransferase) domain 1"/>
    <property type="match status" value="1"/>
</dbReference>
<evidence type="ECO:0000259" key="27">
    <source>
        <dbReference type="PROSITE" id="PS50011"/>
    </source>
</evidence>
<dbReference type="EC" id="4.1.2.47" evidence="21"/>
<dbReference type="SMART" id="SM00220">
    <property type="entry name" value="S_TKc"/>
    <property type="match status" value="1"/>
</dbReference>
<dbReference type="InterPro" id="IPR045889">
    <property type="entry name" value="MES/HNL"/>
</dbReference>
<evidence type="ECO:0000313" key="29">
    <source>
        <dbReference type="Proteomes" id="UP001154282"/>
    </source>
</evidence>
<comment type="catalytic activity">
    <reaction evidence="11">
        <text>formylthiophene + hydrogen cyanide = (2R)-2-hydroxy-2-(thiophen-2-yl)acetonitrile</text>
        <dbReference type="Rhea" id="RHEA:77455"/>
        <dbReference type="ChEBI" id="CHEBI:18407"/>
        <dbReference type="ChEBI" id="CHEBI:87301"/>
        <dbReference type="ChEBI" id="CHEBI:197332"/>
    </reaction>
</comment>
<dbReference type="GO" id="GO:0080032">
    <property type="term" value="F:methyl jasmonate esterase activity"/>
    <property type="evidence" value="ECO:0007669"/>
    <property type="project" value="TreeGrafter"/>
</dbReference>
<evidence type="ECO:0000256" key="23">
    <source>
        <dbReference type="ARBA" id="ARBA00076040"/>
    </source>
</evidence>
<dbReference type="GO" id="GO:0005524">
    <property type="term" value="F:ATP binding"/>
    <property type="evidence" value="ECO:0007669"/>
    <property type="project" value="UniProtKB-UniRule"/>
</dbReference>
<evidence type="ECO:0000256" key="2">
    <source>
        <dbReference type="ARBA" id="ARBA00022679"/>
    </source>
</evidence>
<evidence type="ECO:0000256" key="5">
    <source>
        <dbReference type="ARBA" id="ARBA00022840"/>
    </source>
</evidence>
<name>A0AAV0RD45_9ROSI</name>
<dbReference type="PROSITE" id="PS50011">
    <property type="entry name" value="PROTEIN_KINASE_DOM"/>
    <property type="match status" value="1"/>
</dbReference>
<dbReference type="PROSITE" id="PS00108">
    <property type="entry name" value="PROTEIN_KINASE_ST"/>
    <property type="match status" value="1"/>
</dbReference>
<feature type="domain" description="Protein kinase" evidence="27">
    <location>
        <begin position="383"/>
        <end position="711"/>
    </location>
</feature>
<evidence type="ECO:0000256" key="17">
    <source>
        <dbReference type="ARBA" id="ARBA00052600"/>
    </source>
</evidence>
<dbReference type="GO" id="GO:0004674">
    <property type="term" value="F:protein serine/threonine kinase activity"/>
    <property type="evidence" value="ECO:0007669"/>
    <property type="project" value="UniProtKB-KW"/>
</dbReference>
<dbReference type="EMBL" id="CAMGYJ010000010">
    <property type="protein sequence ID" value="CAI0554238.1"/>
    <property type="molecule type" value="Genomic_DNA"/>
</dbReference>
<gene>
    <name evidence="28" type="ORF">LITE_LOCUS47115</name>
</gene>
<dbReference type="InterPro" id="IPR001245">
    <property type="entry name" value="Ser-Thr/Tyr_kinase_cat_dom"/>
</dbReference>
<keyword evidence="5 26" id="KW-0067">ATP-binding</keyword>
<proteinExistence type="inferred from homology"/>
<dbReference type="SUPFAM" id="SSF53474">
    <property type="entry name" value="alpha/beta-Hydrolases"/>
    <property type="match status" value="2"/>
</dbReference>
<dbReference type="PANTHER" id="PTHR10992:SF1030">
    <property type="entry name" value="AB HYDROLASE-1 DOMAIN-CONTAINING PROTEIN"/>
    <property type="match status" value="1"/>
</dbReference>
<evidence type="ECO:0000256" key="21">
    <source>
        <dbReference type="ARBA" id="ARBA00066572"/>
    </source>
</evidence>
<dbReference type="InterPro" id="IPR017441">
    <property type="entry name" value="Protein_kinase_ATP_BS"/>
</dbReference>
<evidence type="ECO:0000256" key="10">
    <source>
        <dbReference type="ARBA" id="ARBA00050358"/>
    </source>
</evidence>
<dbReference type="InterPro" id="IPR000073">
    <property type="entry name" value="AB_hydrolase_1"/>
</dbReference>
<comment type="catalytic activity">
    <reaction evidence="12">
        <text>butan-2-one + hydrogen cyanide = 2-hydroxy-2-methylbutanenitrile</text>
        <dbReference type="Rhea" id="RHEA:77467"/>
        <dbReference type="ChEBI" id="CHEBI:18407"/>
        <dbReference type="ChEBI" id="CHEBI:28398"/>
        <dbReference type="ChEBI" id="CHEBI:60954"/>
    </reaction>
    <physiologicalReaction direction="right-to-left" evidence="12">
        <dbReference type="Rhea" id="RHEA:77469"/>
    </physiologicalReaction>
</comment>
<comment type="catalytic activity">
    <reaction evidence="19">
        <text>an aromatic (S)-hydroxynitrile = an aromatic aldehyde + hydrogen cyanide</text>
        <dbReference type="Rhea" id="RHEA:54660"/>
        <dbReference type="ChEBI" id="CHEBI:18407"/>
        <dbReference type="ChEBI" id="CHEBI:33855"/>
        <dbReference type="ChEBI" id="CHEBI:138306"/>
        <dbReference type="EC" id="4.1.2.47"/>
    </reaction>
</comment>
<comment type="catalytic activity">
    <reaction evidence="14">
        <text>acrolein + hydrogen cyanide = (2S)-2-hydroxybut-3-enenitrile</text>
        <dbReference type="Rhea" id="RHEA:77411"/>
        <dbReference type="ChEBI" id="CHEBI:15368"/>
        <dbReference type="ChEBI" id="CHEBI:18407"/>
        <dbReference type="ChEBI" id="CHEBI:197356"/>
    </reaction>
</comment>
<keyword evidence="2" id="KW-0808">Transferase</keyword>
<evidence type="ECO:0000256" key="20">
    <source>
        <dbReference type="ARBA" id="ARBA00060885"/>
    </source>
</evidence>
<comment type="caution">
    <text evidence="28">The sequence shown here is derived from an EMBL/GenBank/DDBJ whole genome shotgun (WGS) entry which is preliminary data.</text>
</comment>
<comment type="catalytic activity">
    <reaction evidence="16">
        <text>3-formylthiophene + hydrogen cyanide = (2S)-2-hydroxy-2-(thiophen-3-yl)acetonitrile</text>
        <dbReference type="Rhea" id="RHEA:77459"/>
        <dbReference type="ChEBI" id="CHEBI:18407"/>
        <dbReference type="ChEBI" id="CHEBI:87611"/>
        <dbReference type="ChEBI" id="CHEBI:197333"/>
    </reaction>
</comment>
<dbReference type="Proteomes" id="UP001154282">
    <property type="component" value="Unassembled WGS sequence"/>
</dbReference>
<evidence type="ECO:0000256" key="16">
    <source>
        <dbReference type="ARBA" id="ARBA00052511"/>
    </source>
</evidence>
<evidence type="ECO:0000256" key="12">
    <source>
        <dbReference type="ARBA" id="ARBA00051647"/>
    </source>
</evidence>
<evidence type="ECO:0000256" key="9">
    <source>
        <dbReference type="ARBA" id="ARBA00050262"/>
    </source>
</evidence>
<comment type="catalytic activity">
    <reaction evidence="10">
        <text>benzaldehyde + hydrogen cyanide = (S)-mandelonitrile</text>
        <dbReference type="Rhea" id="RHEA:77427"/>
        <dbReference type="ChEBI" id="CHEBI:17169"/>
        <dbReference type="ChEBI" id="CHEBI:18407"/>
        <dbReference type="ChEBI" id="CHEBI:36941"/>
    </reaction>
</comment>
<dbReference type="InterPro" id="IPR008271">
    <property type="entry name" value="Ser/Thr_kinase_AS"/>
</dbReference>
<comment type="catalytic activity">
    <reaction evidence="8">
        <text>a monosubstituted aliphatic (S)-hydroxynitrile = an aldehyde + hydrogen cyanide</text>
        <dbReference type="Rhea" id="RHEA:56588"/>
        <dbReference type="ChEBI" id="CHEBI:17478"/>
        <dbReference type="ChEBI" id="CHEBI:18407"/>
        <dbReference type="ChEBI" id="CHEBI:140596"/>
        <dbReference type="EC" id="4.1.2.47"/>
    </reaction>
</comment>
<dbReference type="PANTHER" id="PTHR10992">
    <property type="entry name" value="METHYLESTERASE FAMILY MEMBER"/>
    <property type="match status" value="1"/>
</dbReference>
<evidence type="ECO:0000256" key="13">
    <source>
        <dbReference type="ARBA" id="ARBA00051735"/>
    </source>
</evidence>
<protein>
    <recommendedName>
        <fullName evidence="22">(S)-hydroxynitrile lyase</fullName>
        <ecNumber evidence="21">4.1.2.47</ecNumber>
    </recommendedName>
    <alternativeName>
        <fullName evidence="23">2-hydroxy-2-methylpropanenitrile lyase</fullName>
    </alternativeName>
    <alternativeName>
        <fullName evidence="24">Acetone cyanohydrin lyase</fullName>
    </alternativeName>
    <alternativeName>
        <fullName evidence="25">Hydroxynitrile lyase</fullName>
    </alternativeName>
</protein>
<evidence type="ECO:0000256" key="3">
    <source>
        <dbReference type="ARBA" id="ARBA00022741"/>
    </source>
</evidence>
<evidence type="ECO:0000256" key="14">
    <source>
        <dbReference type="ARBA" id="ARBA00051977"/>
    </source>
</evidence>
<dbReference type="SUPFAM" id="SSF56112">
    <property type="entry name" value="Protein kinase-like (PK-like)"/>
    <property type="match status" value="1"/>
</dbReference>
<dbReference type="GO" id="GO:0047606">
    <property type="term" value="F:(S)-hydroxynitrile lyase activity"/>
    <property type="evidence" value="ECO:0007669"/>
    <property type="project" value="UniProtKB-EC"/>
</dbReference>
<dbReference type="Pfam" id="PF12697">
    <property type="entry name" value="Abhydrolase_6"/>
    <property type="match status" value="2"/>
</dbReference>
<feature type="binding site" evidence="26">
    <location>
        <position position="411"/>
    </location>
    <ligand>
        <name>ATP</name>
        <dbReference type="ChEBI" id="CHEBI:30616"/>
    </ligand>
</feature>
<comment type="catalytic activity">
    <reaction evidence="13">
        <text>a disubstituted aliphatic (S)-hydroxynitrile = a ketone + hydrogen cyanide</text>
        <dbReference type="Rhea" id="RHEA:56592"/>
        <dbReference type="ChEBI" id="CHEBI:17087"/>
        <dbReference type="ChEBI" id="CHEBI:18407"/>
        <dbReference type="ChEBI" id="CHEBI:140597"/>
        <dbReference type="EC" id="4.1.2.47"/>
    </reaction>
</comment>
<dbReference type="FunFam" id="3.40.50.1820:FF:000051">
    <property type="entry name" value="(S)-hydroxynitrile lyase"/>
    <property type="match status" value="1"/>
</dbReference>
<keyword evidence="1" id="KW-0723">Serine/threonine-protein kinase</keyword>
<evidence type="ECO:0000256" key="22">
    <source>
        <dbReference type="ARBA" id="ARBA00069221"/>
    </source>
</evidence>
<comment type="catalytic activity">
    <reaction evidence="9">
        <text>2-hydroxy-2-methylpropanenitrile = acetone + hydrogen cyanide</text>
        <dbReference type="Rhea" id="RHEA:11932"/>
        <dbReference type="ChEBI" id="CHEBI:15347"/>
        <dbReference type="ChEBI" id="CHEBI:15348"/>
        <dbReference type="ChEBI" id="CHEBI:18407"/>
    </reaction>
    <physiologicalReaction direction="left-to-right" evidence="9">
        <dbReference type="Rhea" id="RHEA:11933"/>
    </physiologicalReaction>
</comment>
<evidence type="ECO:0000256" key="11">
    <source>
        <dbReference type="ARBA" id="ARBA00050608"/>
    </source>
</evidence>
<keyword evidence="3 26" id="KW-0547">Nucleotide-binding</keyword>
<evidence type="ECO:0000256" key="6">
    <source>
        <dbReference type="ARBA" id="ARBA00023239"/>
    </source>
</evidence>
<dbReference type="AlphaFoldDB" id="A0AAV0RD45"/>
<dbReference type="InterPro" id="IPR029058">
    <property type="entry name" value="AB_hydrolase_fold"/>
</dbReference>
<organism evidence="28 29">
    <name type="scientific">Linum tenue</name>
    <dbReference type="NCBI Taxonomy" id="586396"/>
    <lineage>
        <taxon>Eukaryota</taxon>
        <taxon>Viridiplantae</taxon>
        <taxon>Streptophyta</taxon>
        <taxon>Embryophyta</taxon>
        <taxon>Tracheophyta</taxon>
        <taxon>Spermatophyta</taxon>
        <taxon>Magnoliopsida</taxon>
        <taxon>eudicotyledons</taxon>
        <taxon>Gunneridae</taxon>
        <taxon>Pentapetalae</taxon>
        <taxon>rosids</taxon>
        <taxon>fabids</taxon>
        <taxon>Malpighiales</taxon>
        <taxon>Linaceae</taxon>
        <taxon>Linum</taxon>
    </lineage>
</organism>
<dbReference type="Pfam" id="PF07714">
    <property type="entry name" value="PK_Tyr_Ser-Thr"/>
    <property type="match status" value="1"/>
</dbReference>
<dbReference type="PROSITE" id="PS00107">
    <property type="entry name" value="PROTEIN_KINASE_ATP"/>
    <property type="match status" value="1"/>
</dbReference>
<evidence type="ECO:0000256" key="8">
    <source>
        <dbReference type="ARBA" id="ARBA00050241"/>
    </source>
</evidence>
<comment type="catalytic activity">
    <reaction evidence="7">
        <text>4-methoxybenzaldehyde + hydrogen cyanide = (2S)-2-hydroxy-2-(4-methoxyphenyl)acetonitrile</text>
        <dbReference type="Rhea" id="RHEA:77447"/>
        <dbReference type="ChEBI" id="CHEBI:18407"/>
        <dbReference type="ChEBI" id="CHEBI:28235"/>
        <dbReference type="ChEBI" id="CHEBI:197328"/>
    </reaction>
</comment>
<comment type="similarity">
    <text evidence="20">Belongs to the AB hydrolase superfamily. Hydroxynitrile lyase family.</text>
</comment>
<keyword evidence="29" id="KW-1185">Reference proteome</keyword>
<evidence type="ECO:0000256" key="4">
    <source>
        <dbReference type="ARBA" id="ARBA00022777"/>
    </source>
</evidence>
<evidence type="ECO:0000256" key="24">
    <source>
        <dbReference type="ARBA" id="ARBA00078291"/>
    </source>
</evidence>
<evidence type="ECO:0000256" key="1">
    <source>
        <dbReference type="ARBA" id="ARBA00022527"/>
    </source>
</evidence>
<comment type="catalytic activity">
    <reaction evidence="17">
        <text>2,2-dimethylpropanal + hydrogen cyanide = (2S)-2-hydroxy-3,3-dimethylbutanenitrile</text>
        <dbReference type="Rhea" id="RHEA:77407"/>
        <dbReference type="ChEBI" id="CHEBI:18407"/>
        <dbReference type="ChEBI" id="CHEBI:141557"/>
        <dbReference type="ChEBI" id="CHEBI:197355"/>
    </reaction>
</comment>
<dbReference type="GO" id="GO:0009694">
    <property type="term" value="P:jasmonic acid metabolic process"/>
    <property type="evidence" value="ECO:0007669"/>
    <property type="project" value="TreeGrafter"/>
</dbReference>